<dbReference type="EMBL" id="JASCIR010000008">
    <property type="protein sequence ID" value="MDI3386944.1"/>
    <property type="molecule type" value="Genomic_DNA"/>
</dbReference>
<proteinExistence type="predicted"/>
<evidence type="ECO:0000256" key="2">
    <source>
        <dbReference type="SAM" id="Phobius"/>
    </source>
</evidence>
<evidence type="ECO:0000313" key="5">
    <source>
        <dbReference type="Proteomes" id="UP001224661"/>
    </source>
</evidence>
<accession>A0ABT6RR97</accession>
<keyword evidence="3" id="KW-0732">Signal</keyword>
<protein>
    <recommendedName>
        <fullName evidence="6">Sortase</fullName>
    </recommendedName>
</protein>
<evidence type="ECO:0000256" key="3">
    <source>
        <dbReference type="SAM" id="SignalP"/>
    </source>
</evidence>
<organism evidence="4 5">
    <name type="scientific">Streptomyces solicavernae</name>
    <dbReference type="NCBI Taxonomy" id="3043614"/>
    <lineage>
        <taxon>Bacteria</taxon>
        <taxon>Bacillati</taxon>
        <taxon>Actinomycetota</taxon>
        <taxon>Actinomycetes</taxon>
        <taxon>Kitasatosporales</taxon>
        <taxon>Streptomycetaceae</taxon>
        <taxon>Streptomyces</taxon>
    </lineage>
</organism>
<keyword evidence="5" id="KW-1185">Reference proteome</keyword>
<evidence type="ECO:0000313" key="4">
    <source>
        <dbReference type="EMBL" id="MDI3386944.1"/>
    </source>
</evidence>
<comment type="caution">
    <text evidence="4">The sequence shown here is derived from an EMBL/GenBank/DDBJ whole genome shotgun (WGS) entry which is preliminary data.</text>
</comment>
<evidence type="ECO:0000256" key="1">
    <source>
        <dbReference type="SAM" id="MobiDB-lite"/>
    </source>
</evidence>
<reference evidence="4 5" key="1">
    <citation type="submission" date="2023-05" db="EMBL/GenBank/DDBJ databases">
        <title>Draft genome sequence of Streptomyces sp. B-S-A8 isolated from a cave soil in Thailand.</title>
        <authorList>
            <person name="Chamroensaksri N."/>
            <person name="Muangham S."/>
        </authorList>
    </citation>
    <scope>NUCLEOTIDE SEQUENCE [LARGE SCALE GENOMIC DNA]</scope>
    <source>
        <strain evidence="4 5">B-S-A8</strain>
    </source>
</reference>
<feature type="chain" id="PRO_5045214411" description="Sortase" evidence="3">
    <location>
        <begin position="24"/>
        <end position="177"/>
    </location>
</feature>
<feature type="transmembrane region" description="Helical" evidence="2">
    <location>
        <begin position="151"/>
        <end position="170"/>
    </location>
</feature>
<feature type="signal peptide" evidence="3">
    <location>
        <begin position="1"/>
        <end position="23"/>
    </location>
</feature>
<name>A0ABT6RR97_9ACTN</name>
<keyword evidence="2" id="KW-0472">Membrane</keyword>
<dbReference type="RefSeq" id="WP_282513231.1">
    <property type="nucleotide sequence ID" value="NZ_JASCIR010000008.1"/>
</dbReference>
<sequence length="177" mass="17737">MRRPVPALCLTVLLALAPEVAVAAGPGVTVDPSSAVPGDEVRLTVTGCEGRTGAARSEAFVADGSLDGRGEKGSPLAGKAMIRSTVTPGTYDISVTCDGQDGKAKGSFTVVRERPPSPSGSPTAPIRAGGGGTASMAEAEADDEGPGLRHAVIGGVLAAAAVLAVTGRILRRRRRPE</sequence>
<dbReference type="Proteomes" id="UP001224661">
    <property type="component" value="Unassembled WGS sequence"/>
</dbReference>
<gene>
    <name evidence="4" type="ORF">QIS99_12130</name>
</gene>
<keyword evidence="2" id="KW-0812">Transmembrane</keyword>
<keyword evidence="2" id="KW-1133">Transmembrane helix</keyword>
<evidence type="ECO:0008006" key="6">
    <source>
        <dbReference type="Google" id="ProtNLM"/>
    </source>
</evidence>
<feature type="region of interest" description="Disordered" evidence="1">
    <location>
        <begin position="111"/>
        <end position="147"/>
    </location>
</feature>